<proteinExistence type="predicted"/>
<evidence type="ECO:0000313" key="1">
    <source>
        <dbReference type="EMBL" id="JAH74935.1"/>
    </source>
</evidence>
<organism evidence="1">
    <name type="scientific">Anguilla anguilla</name>
    <name type="common">European freshwater eel</name>
    <name type="synonym">Muraena anguilla</name>
    <dbReference type="NCBI Taxonomy" id="7936"/>
    <lineage>
        <taxon>Eukaryota</taxon>
        <taxon>Metazoa</taxon>
        <taxon>Chordata</taxon>
        <taxon>Craniata</taxon>
        <taxon>Vertebrata</taxon>
        <taxon>Euteleostomi</taxon>
        <taxon>Actinopterygii</taxon>
        <taxon>Neopterygii</taxon>
        <taxon>Teleostei</taxon>
        <taxon>Anguilliformes</taxon>
        <taxon>Anguillidae</taxon>
        <taxon>Anguilla</taxon>
    </lineage>
</organism>
<reference evidence="1" key="2">
    <citation type="journal article" date="2015" name="Fish Shellfish Immunol.">
        <title>Early steps in the European eel (Anguilla anguilla)-Vibrio vulnificus interaction in the gills: Role of the RtxA13 toxin.</title>
        <authorList>
            <person name="Callol A."/>
            <person name="Pajuelo D."/>
            <person name="Ebbesson L."/>
            <person name="Teles M."/>
            <person name="MacKenzie S."/>
            <person name="Amaro C."/>
        </authorList>
    </citation>
    <scope>NUCLEOTIDE SEQUENCE</scope>
</reference>
<protein>
    <submittedName>
        <fullName evidence="1">Uncharacterized protein</fullName>
    </submittedName>
</protein>
<dbReference type="EMBL" id="GBXM01033642">
    <property type="protein sequence ID" value="JAH74935.1"/>
    <property type="molecule type" value="Transcribed_RNA"/>
</dbReference>
<sequence length="13" mass="1604">MKRKIENNDKISK</sequence>
<reference evidence="1" key="1">
    <citation type="submission" date="2014-11" db="EMBL/GenBank/DDBJ databases">
        <authorList>
            <person name="Amaro Gonzalez C."/>
        </authorList>
    </citation>
    <scope>NUCLEOTIDE SEQUENCE</scope>
</reference>
<name>A0A0E9VBV9_ANGAN</name>
<accession>A0A0E9VBV9</accession>